<comment type="caution">
    <text evidence="2">The sequence shown here is derived from an EMBL/GenBank/DDBJ whole genome shotgun (WGS) entry which is preliminary data.</text>
</comment>
<name>A0ABR6EBG2_9ACTN</name>
<reference evidence="3" key="1">
    <citation type="journal article" date="2020" name="Syst. Appl. Microbiol.">
        <title>Streptomyces alkaliterrae sp. nov., isolated from an alkaline soil, and emended descriptions of Streptomyces alkaliphilus, Streptomyces calidiresistens and Streptomyces durbertensis.</title>
        <authorList>
            <person name="Swiecimska M."/>
            <person name="Golinska P."/>
            <person name="Nouioui I."/>
            <person name="Wypij M."/>
            <person name="Rai M."/>
            <person name="Sangal V."/>
            <person name="Goodfellow M."/>
        </authorList>
    </citation>
    <scope>NUCLEOTIDE SEQUENCE [LARGE SCALE GENOMIC DNA]</scope>
    <source>
        <strain evidence="3">DSM 104538</strain>
    </source>
</reference>
<proteinExistence type="predicted"/>
<organism evidence="2 3">
    <name type="scientific">Streptomyces durbertensis</name>
    <dbReference type="NCBI Taxonomy" id="2448886"/>
    <lineage>
        <taxon>Bacteria</taxon>
        <taxon>Bacillati</taxon>
        <taxon>Actinomycetota</taxon>
        <taxon>Actinomycetes</taxon>
        <taxon>Kitasatosporales</taxon>
        <taxon>Streptomycetaceae</taxon>
        <taxon>Streptomyces</taxon>
    </lineage>
</organism>
<keyword evidence="3" id="KW-1185">Reference proteome</keyword>
<gene>
    <name evidence="2" type="ORF">GL263_03665</name>
</gene>
<protein>
    <submittedName>
        <fullName evidence="2">Uncharacterized protein</fullName>
    </submittedName>
</protein>
<dbReference type="EMBL" id="WMLF01000030">
    <property type="protein sequence ID" value="MBB1242673.1"/>
    <property type="molecule type" value="Genomic_DNA"/>
</dbReference>
<sequence>MTNPESTSDRRTSDRRTPERPELPLRVPGAGLHPEQPSAELLARAAHGWELFLSRCAAADNKDGRDDAAEESGR</sequence>
<dbReference type="RefSeq" id="WP_182854097.1">
    <property type="nucleotide sequence ID" value="NZ_WMLF01000030.1"/>
</dbReference>
<evidence type="ECO:0000313" key="2">
    <source>
        <dbReference type="EMBL" id="MBB1242673.1"/>
    </source>
</evidence>
<dbReference type="Proteomes" id="UP000766698">
    <property type="component" value="Unassembled WGS sequence"/>
</dbReference>
<evidence type="ECO:0000313" key="3">
    <source>
        <dbReference type="Proteomes" id="UP000766698"/>
    </source>
</evidence>
<feature type="compositionally biased region" description="Basic and acidic residues" evidence="1">
    <location>
        <begin position="7"/>
        <end position="23"/>
    </location>
</feature>
<evidence type="ECO:0000256" key="1">
    <source>
        <dbReference type="SAM" id="MobiDB-lite"/>
    </source>
</evidence>
<accession>A0ABR6EBG2</accession>
<feature type="region of interest" description="Disordered" evidence="1">
    <location>
        <begin position="1"/>
        <end position="33"/>
    </location>
</feature>